<keyword evidence="8" id="KW-0862">Zinc</keyword>
<reference evidence="13 14" key="1">
    <citation type="submission" date="2014-04" db="EMBL/GenBank/DDBJ databases">
        <authorList>
            <consortium name="DOE Joint Genome Institute"/>
            <person name="Kuo A."/>
            <person name="Kohler A."/>
            <person name="Costa M.D."/>
            <person name="Nagy L.G."/>
            <person name="Floudas D."/>
            <person name="Copeland A."/>
            <person name="Barry K.W."/>
            <person name="Cichocki N."/>
            <person name="Veneault-Fourrey C."/>
            <person name="LaButti K."/>
            <person name="Lindquist E.A."/>
            <person name="Lipzen A."/>
            <person name="Lundell T."/>
            <person name="Morin E."/>
            <person name="Murat C."/>
            <person name="Sun H."/>
            <person name="Tunlid A."/>
            <person name="Henrissat B."/>
            <person name="Grigoriev I.V."/>
            <person name="Hibbett D.S."/>
            <person name="Martin F."/>
            <person name="Nordberg H.P."/>
            <person name="Cantor M.N."/>
            <person name="Hua S.X."/>
        </authorList>
    </citation>
    <scope>NUCLEOTIDE SEQUENCE [LARGE SCALE GENOMIC DNA]</scope>
    <source>
        <strain evidence="13 14">Marx 270</strain>
    </source>
</reference>
<dbReference type="InterPro" id="IPR001841">
    <property type="entry name" value="Znf_RING"/>
</dbReference>
<dbReference type="CDD" id="cd22584">
    <property type="entry name" value="Rcat_RBR_unk"/>
    <property type="match status" value="1"/>
</dbReference>
<evidence type="ECO:0000259" key="11">
    <source>
        <dbReference type="PROSITE" id="PS50089"/>
    </source>
</evidence>
<name>A0A0C3PEU6_PISTI</name>
<accession>A0A0C3PEU6</accession>
<feature type="domain" description="RING-type" evidence="11">
    <location>
        <begin position="125"/>
        <end position="159"/>
    </location>
</feature>
<dbReference type="InterPro" id="IPR044066">
    <property type="entry name" value="TRIAD_supradom"/>
</dbReference>
<dbReference type="Proteomes" id="UP000054217">
    <property type="component" value="Unassembled WGS sequence"/>
</dbReference>
<feature type="domain" description="RING-type" evidence="12">
    <location>
        <begin position="121"/>
        <end position="309"/>
    </location>
</feature>
<dbReference type="GO" id="GO:0061630">
    <property type="term" value="F:ubiquitin protein ligase activity"/>
    <property type="evidence" value="ECO:0007669"/>
    <property type="project" value="UniProtKB-EC"/>
</dbReference>
<dbReference type="Pfam" id="PF01485">
    <property type="entry name" value="IBR"/>
    <property type="match status" value="2"/>
</dbReference>
<dbReference type="PROSITE" id="PS50089">
    <property type="entry name" value="ZF_RING_2"/>
    <property type="match status" value="1"/>
</dbReference>
<dbReference type="SMART" id="SM00647">
    <property type="entry name" value="IBR"/>
    <property type="match status" value="1"/>
</dbReference>
<dbReference type="EMBL" id="KN831963">
    <property type="protein sequence ID" value="KIO06389.1"/>
    <property type="molecule type" value="Genomic_DNA"/>
</dbReference>
<dbReference type="HOGENOM" id="CLU_900516_0_0_1"/>
<keyword evidence="14" id="KW-1185">Reference proteome</keyword>
<dbReference type="SUPFAM" id="SSF57850">
    <property type="entry name" value="RING/U-box"/>
    <property type="match status" value="2"/>
</dbReference>
<gene>
    <name evidence="13" type="ORF">M404DRAFT_999049</name>
</gene>
<dbReference type="InterPro" id="IPR031127">
    <property type="entry name" value="E3_UB_ligase_RBR"/>
</dbReference>
<dbReference type="STRING" id="870435.A0A0C3PEU6"/>
<dbReference type="InParanoid" id="A0A0C3PEU6"/>
<keyword evidence="3" id="KW-0808">Transferase</keyword>
<dbReference type="InterPro" id="IPR002867">
    <property type="entry name" value="IBR_dom"/>
</dbReference>
<evidence type="ECO:0000256" key="6">
    <source>
        <dbReference type="ARBA" id="ARBA00022771"/>
    </source>
</evidence>
<feature type="region of interest" description="Disordered" evidence="10">
    <location>
        <begin position="67"/>
        <end position="114"/>
    </location>
</feature>
<dbReference type="PANTHER" id="PTHR11685">
    <property type="entry name" value="RBR FAMILY RING FINGER AND IBR DOMAIN-CONTAINING"/>
    <property type="match status" value="1"/>
</dbReference>
<dbReference type="PROSITE" id="PS51873">
    <property type="entry name" value="TRIAD"/>
    <property type="match status" value="1"/>
</dbReference>
<evidence type="ECO:0000256" key="9">
    <source>
        <dbReference type="PROSITE-ProRule" id="PRU00175"/>
    </source>
</evidence>
<keyword evidence="6 9" id="KW-0863">Zinc-finger</keyword>
<comment type="catalytic activity">
    <reaction evidence="1">
        <text>[E2 ubiquitin-conjugating enzyme]-S-ubiquitinyl-L-cysteine + [acceptor protein]-L-lysine = [E2 ubiquitin-conjugating enzyme]-L-cysteine + [acceptor protein]-N(6)-ubiquitinyl-L-lysine.</text>
        <dbReference type="EC" id="2.3.2.31"/>
    </reaction>
</comment>
<dbReference type="OrthoDB" id="9977870at2759"/>
<feature type="compositionally biased region" description="Basic and acidic residues" evidence="10">
    <location>
        <begin position="99"/>
        <end position="108"/>
    </location>
</feature>
<evidence type="ECO:0000259" key="12">
    <source>
        <dbReference type="PROSITE" id="PS51873"/>
    </source>
</evidence>
<dbReference type="Gene3D" id="1.20.120.1750">
    <property type="match status" value="1"/>
</dbReference>
<evidence type="ECO:0000256" key="7">
    <source>
        <dbReference type="ARBA" id="ARBA00022786"/>
    </source>
</evidence>
<dbReference type="GO" id="GO:0016567">
    <property type="term" value="P:protein ubiquitination"/>
    <property type="evidence" value="ECO:0007669"/>
    <property type="project" value="InterPro"/>
</dbReference>
<keyword evidence="7" id="KW-0833">Ubl conjugation pathway</keyword>
<dbReference type="GO" id="GO:0008270">
    <property type="term" value="F:zinc ion binding"/>
    <property type="evidence" value="ECO:0007669"/>
    <property type="project" value="UniProtKB-KW"/>
</dbReference>
<dbReference type="AlphaFoldDB" id="A0A0C3PEU6"/>
<organism evidence="13 14">
    <name type="scientific">Pisolithus tinctorius Marx 270</name>
    <dbReference type="NCBI Taxonomy" id="870435"/>
    <lineage>
        <taxon>Eukaryota</taxon>
        <taxon>Fungi</taxon>
        <taxon>Dikarya</taxon>
        <taxon>Basidiomycota</taxon>
        <taxon>Agaricomycotina</taxon>
        <taxon>Agaricomycetes</taxon>
        <taxon>Agaricomycetidae</taxon>
        <taxon>Boletales</taxon>
        <taxon>Sclerodermatineae</taxon>
        <taxon>Pisolithaceae</taxon>
        <taxon>Pisolithus</taxon>
    </lineage>
</organism>
<dbReference type="CDD" id="cd20335">
    <property type="entry name" value="BRcat_RBR"/>
    <property type="match status" value="1"/>
</dbReference>
<keyword evidence="4" id="KW-0479">Metal-binding</keyword>
<dbReference type="EC" id="2.3.2.31" evidence="2"/>
<sequence length="309" mass="34181">MGNLSALAGRLKDALQRTGTLRLTARSSSKRSRGEQSAIIPDAQELLGQFALLAEAEFDDRRAAEAVARGEDLPEPTEAQKAMQRLGPLSLVNDEETREDTTKPENRTRPMTRSVTKALKEREICVVCGEICNVYTSLSAPCSHRFCRQCVADMVEAACRDEQLFPLQCCLQLLPVDPLLKSLPKERRKAIQEKIIEASIPTSQRIYCPKATCSAFMGEVKTNTRQLERTCAKCNTLVCLKCTEQAHPGDDCKQNSLAREVKALAAKERWQTCPGCKMIVERVSGCSHMLCRCGTAFCYSCGTKGCSKH</sequence>
<reference evidence="14" key="2">
    <citation type="submission" date="2015-01" db="EMBL/GenBank/DDBJ databases">
        <title>Evolutionary Origins and Diversification of the Mycorrhizal Mutualists.</title>
        <authorList>
            <consortium name="DOE Joint Genome Institute"/>
            <consortium name="Mycorrhizal Genomics Consortium"/>
            <person name="Kohler A."/>
            <person name="Kuo A."/>
            <person name="Nagy L.G."/>
            <person name="Floudas D."/>
            <person name="Copeland A."/>
            <person name="Barry K.W."/>
            <person name="Cichocki N."/>
            <person name="Veneault-Fourrey C."/>
            <person name="LaButti K."/>
            <person name="Lindquist E.A."/>
            <person name="Lipzen A."/>
            <person name="Lundell T."/>
            <person name="Morin E."/>
            <person name="Murat C."/>
            <person name="Riley R."/>
            <person name="Ohm R."/>
            <person name="Sun H."/>
            <person name="Tunlid A."/>
            <person name="Henrissat B."/>
            <person name="Grigoriev I.V."/>
            <person name="Hibbett D.S."/>
            <person name="Martin F."/>
        </authorList>
    </citation>
    <scope>NUCLEOTIDE SEQUENCE [LARGE SCALE GENOMIC DNA]</scope>
    <source>
        <strain evidence="14">Marx 270</strain>
    </source>
</reference>
<evidence type="ECO:0000256" key="1">
    <source>
        <dbReference type="ARBA" id="ARBA00001798"/>
    </source>
</evidence>
<proteinExistence type="predicted"/>
<keyword evidence="5" id="KW-0677">Repeat</keyword>
<protein>
    <recommendedName>
        <fullName evidence="2">RBR-type E3 ubiquitin transferase</fullName>
        <ecNumber evidence="2">2.3.2.31</ecNumber>
    </recommendedName>
</protein>
<evidence type="ECO:0000256" key="4">
    <source>
        <dbReference type="ARBA" id="ARBA00022723"/>
    </source>
</evidence>
<evidence type="ECO:0000256" key="2">
    <source>
        <dbReference type="ARBA" id="ARBA00012251"/>
    </source>
</evidence>
<dbReference type="PROSITE" id="PS00518">
    <property type="entry name" value="ZF_RING_1"/>
    <property type="match status" value="1"/>
</dbReference>
<evidence type="ECO:0000256" key="8">
    <source>
        <dbReference type="ARBA" id="ARBA00022833"/>
    </source>
</evidence>
<evidence type="ECO:0000256" key="10">
    <source>
        <dbReference type="SAM" id="MobiDB-lite"/>
    </source>
</evidence>
<evidence type="ECO:0000256" key="3">
    <source>
        <dbReference type="ARBA" id="ARBA00022679"/>
    </source>
</evidence>
<evidence type="ECO:0000313" key="13">
    <source>
        <dbReference type="EMBL" id="KIO06389.1"/>
    </source>
</evidence>
<evidence type="ECO:0000313" key="14">
    <source>
        <dbReference type="Proteomes" id="UP000054217"/>
    </source>
</evidence>
<dbReference type="InterPro" id="IPR017907">
    <property type="entry name" value="Znf_RING_CS"/>
</dbReference>
<evidence type="ECO:0000256" key="5">
    <source>
        <dbReference type="ARBA" id="ARBA00022737"/>
    </source>
</evidence>